<dbReference type="GeneID" id="77811835"/>
<proteinExistence type="predicted"/>
<reference evidence="1" key="1">
    <citation type="submission" date="2022-10" db="EMBL/GenBank/DDBJ databases">
        <title>Puccinia triticina Genome sequencing and assembly.</title>
        <authorList>
            <person name="Li C."/>
        </authorList>
    </citation>
    <scope>NUCLEOTIDE SEQUENCE</scope>
    <source>
        <strain evidence="1">Pt15</strain>
    </source>
</reference>
<evidence type="ECO:0000313" key="1">
    <source>
        <dbReference type="EMBL" id="WAQ86616.1"/>
    </source>
</evidence>
<accession>A0ABY7CN17</accession>
<name>A0ABY7CN17_9BASI</name>
<dbReference type="Proteomes" id="UP001164743">
    <property type="component" value="Chromosome 7A"/>
</dbReference>
<dbReference type="RefSeq" id="XP_053022171.1">
    <property type="nucleotide sequence ID" value="XM_053170940.1"/>
</dbReference>
<organism evidence="1 2">
    <name type="scientific">Puccinia triticina</name>
    <dbReference type="NCBI Taxonomy" id="208348"/>
    <lineage>
        <taxon>Eukaryota</taxon>
        <taxon>Fungi</taxon>
        <taxon>Dikarya</taxon>
        <taxon>Basidiomycota</taxon>
        <taxon>Pucciniomycotina</taxon>
        <taxon>Pucciniomycetes</taxon>
        <taxon>Pucciniales</taxon>
        <taxon>Pucciniaceae</taxon>
        <taxon>Puccinia</taxon>
    </lineage>
</organism>
<dbReference type="EMBL" id="CP110427">
    <property type="protein sequence ID" value="WAQ86616.1"/>
    <property type="molecule type" value="Genomic_DNA"/>
</dbReference>
<protein>
    <submittedName>
        <fullName evidence="1">Uncharacterized protein</fullName>
    </submittedName>
</protein>
<gene>
    <name evidence="1" type="ORF">PtA15_7A342</name>
</gene>
<evidence type="ECO:0000313" key="2">
    <source>
        <dbReference type="Proteomes" id="UP001164743"/>
    </source>
</evidence>
<sequence>MDVSLDTHHYGNTLPMHATVVSALCMHIHPSTHQRPQPLDTKLAMLLDNGVGPEAEDHHRAKSGRAQHCALFSHPPADLHCSLLILCLDHLGCSRTSTTEPSPAELSIAHNPDLAAGLPIRPSWQLDQLSTINYPSILKSSNLLEEVLVGLDLEDSP</sequence>
<keyword evidence="2" id="KW-1185">Reference proteome</keyword>